<dbReference type="GO" id="GO:0006974">
    <property type="term" value="P:DNA damage response"/>
    <property type="evidence" value="ECO:0007669"/>
    <property type="project" value="TreeGrafter"/>
</dbReference>
<dbReference type="AlphaFoldDB" id="A0A059G8Q3"/>
<dbReference type="GO" id="GO:0006879">
    <property type="term" value="P:intracellular iron ion homeostasis"/>
    <property type="evidence" value="ECO:0007669"/>
    <property type="project" value="TreeGrafter"/>
</dbReference>
<evidence type="ECO:0000313" key="9">
    <source>
        <dbReference type="EMBL" id="KDA03109.1"/>
    </source>
</evidence>
<sequence>MFLTLSGVLDAGQLATATELAATLRWVDGAATAGSAARAVKHNEQADLSSRTGAKLRDMLGEAIRAHPVLAAAAQPRRFSPLLVSRTQDGGTYGLHVDNPFMGTGEARLRTDLSFTLFLSEPGSYEGGELEINHAGITHHAKAAAGDLVLYPSTSLHQVRPVTSGRRIVCVGWIESSIRDSAAREILFDLENLRATIGQTHDVRSPEYLTLSKSIANLMRLWGEA</sequence>
<dbReference type="Proteomes" id="UP000024942">
    <property type="component" value="Unassembled WGS sequence"/>
</dbReference>
<comment type="cofactor">
    <cofactor evidence="1 7">
        <name>L-ascorbate</name>
        <dbReference type="ChEBI" id="CHEBI:38290"/>
    </cofactor>
</comment>
<keyword evidence="10" id="KW-1185">Reference proteome</keyword>
<feature type="binding site" evidence="7">
    <location>
        <position position="98"/>
    </location>
    <ligand>
        <name>Fe cation</name>
        <dbReference type="ChEBI" id="CHEBI:24875"/>
    </ligand>
</feature>
<dbReference type="InterPro" id="IPR023550">
    <property type="entry name" value="PKHD_hydroxylase"/>
</dbReference>
<feature type="domain" description="Fe2OG dioxygenase" evidence="8">
    <location>
        <begin position="78"/>
        <end position="176"/>
    </location>
</feature>
<dbReference type="SMART" id="SM00702">
    <property type="entry name" value="P4Hc"/>
    <property type="match status" value="1"/>
</dbReference>
<evidence type="ECO:0000313" key="10">
    <source>
        <dbReference type="Proteomes" id="UP000024942"/>
    </source>
</evidence>
<proteinExistence type="inferred from homology"/>
<dbReference type="Gene3D" id="2.60.120.620">
    <property type="entry name" value="q2cbj1_9rhob like domain"/>
    <property type="match status" value="1"/>
</dbReference>
<dbReference type="NCBIfam" id="NF003975">
    <property type="entry name" value="PRK05467.1-4"/>
    <property type="match status" value="1"/>
</dbReference>
<evidence type="ECO:0000259" key="8">
    <source>
        <dbReference type="PROSITE" id="PS51471"/>
    </source>
</evidence>
<dbReference type="InterPro" id="IPR044862">
    <property type="entry name" value="Pro_4_hyd_alph_FE2OG_OXY"/>
</dbReference>
<keyword evidence="5 7" id="KW-0560">Oxidoreductase</keyword>
<gene>
    <name evidence="9" type="ORF">HOC_06883</name>
</gene>
<keyword evidence="4 7" id="KW-0223">Dioxygenase</keyword>
<dbReference type="OrthoDB" id="9812472at2"/>
<dbReference type="PATRIC" id="fig|1280953.3.peg.1394"/>
<dbReference type="PROSITE" id="PS51471">
    <property type="entry name" value="FE2OG_OXY"/>
    <property type="match status" value="1"/>
</dbReference>
<dbReference type="Gene3D" id="4.10.860.20">
    <property type="entry name" value="Rabenosyn, Rab binding domain"/>
    <property type="match status" value="1"/>
</dbReference>
<keyword evidence="2 7" id="KW-0479">Metal-binding</keyword>
<evidence type="ECO:0000256" key="3">
    <source>
        <dbReference type="ARBA" id="ARBA00022896"/>
    </source>
</evidence>
<evidence type="ECO:0000256" key="4">
    <source>
        <dbReference type="ARBA" id="ARBA00022964"/>
    </source>
</evidence>
<accession>A0A059G8Q3</accession>
<dbReference type="NCBIfam" id="NF003974">
    <property type="entry name" value="PRK05467.1-3"/>
    <property type="match status" value="1"/>
</dbReference>
<feature type="binding site" evidence="7">
    <location>
        <position position="157"/>
    </location>
    <ligand>
        <name>Fe cation</name>
        <dbReference type="ChEBI" id="CHEBI:24875"/>
    </ligand>
</feature>
<protein>
    <submittedName>
        <fullName evidence="9">2OG-Fe(II) oxygenase</fullName>
    </submittedName>
</protein>
<dbReference type="EMBL" id="ARYL01000008">
    <property type="protein sequence ID" value="KDA03109.1"/>
    <property type="molecule type" value="Genomic_DNA"/>
</dbReference>
<dbReference type="Pfam" id="PF13640">
    <property type="entry name" value="2OG-FeII_Oxy_3"/>
    <property type="match status" value="1"/>
</dbReference>
<keyword evidence="6 7" id="KW-0408">Iron</keyword>
<reference evidence="9 10" key="1">
    <citation type="journal article" date="2014" name="Antonie Van Leeuwenhoek">
        <title>Hyphomonas beringensis sp. nov. and Hyphomonas chukchiensis sp. nov., isolated from surface seawater of the Bering Sea and Chukchi Sea.</title>
        <authorList>
            <person name="Li C."/>
            <person name="Lai Q."/>
            <person name="Li G."/>
            <person name="Dong C."/>
            <person name="Wang J."/>
            <person name="Liao Y."/>
            <person name="Shao Z."/>
        </authorList>
    </citation>
    <scope>NUCLEOTIDE SEQUENCE [LARGE SCALE GENOMIC DNA]</scope>
    <source>
        <strain evidence="9 10">SCH89</strain>
    </source>
</reference>
<dbReference type="RefSeq" id="WP_035537012.1">
    <property type="nucleotide sequence ID" value="NZ_ARYL01000008.1"/>
</dbReference>
<evidence type="ECO:0000256" key="6">
    <source>
        <dbReference type="ARBA" id="ARBA00023004"/>
    </source>
</evidence>
<dbReference type="GO" id="GO:0005506">
    <property type="term" value="F:iron ion binding"/>
    <property type="evidence" value="ECO:0007669"/>
    <property type="project" value="UniProtKB-UniRule"/>
</dbReference>
<evidence type="ECO:0000256" key="2">
    <source>
        <dbReference type="ARBA" id="ARBA00022723"/>
    </source>
</evidence>
<feature type="binding site" evidence="7">
    <location>
        <position position="167"/>
    </location>
    <ligand>
        <name>2-oxoglutarate</name>
        <dbReference type="ChEBI" id="CHEBI:16810"/>
    </ligand>
</feature>
<dbReference type="InterPro" id="IPR006620">
    <property type="entry name" value="Pro_4_hyd_alph"/>
</dbReference>
<comment type="caution">
    <text evidence="9">The sequence shown here is derived from an EMBL/GenBank/DDBJ whole genome shotgun (WGS) entry which is preliminary data.</text>
</comment>
<name>A0A059G8Q3_9PROT</name>
<dbReference type="PANTHER" id="PTHR41536:SF1">
    <property type="entry name" value="PKHD-TYPE HYDROXYLASE YBIX"/>
    <property type="match status" value="1"/>
</dbReference>
<feature type="binding site" evidence="7">
    <location>
        <position position="96"/>
    </location>
    <ligand>
        <name>Fe cation</name>
        <dbReference type="ChEBI" id="CHEBI:24875"/>
    </ligand>
</feature>
<evidence type="ECO:0000256" key="1">
    <source>
        <dbReference type="ARBA" id="ARBA00001961"/>
    </source>
</evidence>
<dbReference type="GO" id="GO:0031418">
    <property type="term" value="F:L-ascorbic acid binding"/>
    <property type="evidence" value="ECO:0007669"/>
    <property type="project" value="UniProtKB-KW"/>
</dbReference>
<dbReference type="PANTHER" id="PTHR41536">
    <property type="entry name" value="PKHD-TYPE HYDROXYLASE YBIX"/>
    <property type="match status" value="1"/>
</dbReference>
<dbReference type="eggNOG" id="COG3128">
    <property type="taxonomic scope" value="Bacteria"/>
</dbReference>
<comment type="cofactor">
    <cofactor evidence="7">
        <name>Fe(2+)</name>
        <dbReference type="ChEBI" id="CHEBI:29033"/>
    </cofactor>
    <text evidence="7">Binds 1 Fe(2+) ion per subunit.</text>
</comment>
<dbReference type="GO" id="GO:0016706">
    <property type="term" value="F:2-oxoglutarate-dependent dioxygenase activity"/>
    <property type="evidence" value="ECO:0007669"/>
    <property type="project" value="UniProtKB-UniRule"/>
</dbReference>
<dbReference type="InterPro" id="IPR005123">
    <property type="entry name" value="Oxoglu/Fe-dep_dioxygenase_dom"/>
</dbReference>
<dbReference type="HAMAP" id="MF_00657">
    <property type="entry name" value="Hydroxyl_YbiX"/>
    <property type="match status" value="1"/>
</dbReference>
<dbReference type="STRING" id="1280953.HOC_06883"/>
<organism evidence="9 10">
    <name type="scientific">Hyphomonas oceanitis SCH89</name>
    <dbReference type="NCBI Taxonomy" id="1280953"/>
    <lineage>
        <taxon>Bacteria</taxon>
        <taxon>Pseudomonadati</taxon>
        <taxon>Pseudomonadota</taxon>
        <taxon>Alphaproteobacteria</taxon>
        <taxon>Hyphomonadales</taxon>
        <taxon>Hyphomonadaceae</taxon>
        <taxon>Hyphomonas</taxon>
    </lineage>
</organism>
<evidence type="ECO:0000256" key="7">
    <source>
        <dbReference type="HAMAP-Rule" id="MF_00657"/>
    </source>
</evidence>
<evidence type="ECO:0000256" key="5">
    <source>
        <dbReference type="ARBA" id="ARBA00023002"/>
    </source>
</evidence>
<keyword evidence="3 7" id="KW-0847">Vitamin C</keyword>